<keyword evidence="3" id="KW-1185">Reference proteome</keyword>
<reference evidence="2" key="1">
    <citation type="submission" date="2017-08" db="EMBL/GenBank/DDBJ databases">
        <title>Haloferax marisrubri sp. nov., isolated from the Discovery deep brine-seawater interface in the Red Sea.</title>
        <authorList>
            <person name="Zhang G."/>
            <person name="Stingl U."/>
        </authorList>
    </citation>
    <scope>NUCLEOTIDE SEQUENCE [LARGE SCALE GENOMIC DNA]</scope>
    <source>
        <strain evidence="2">SB3</strain>
    </source>
</reference>
<dbReference type="EMBL" id="LOPW02000016">
    <property type="protein sequence ID" value="POG55100.1"/>
    <property type="molecule type" value="Genomic_DNA"/>
</dbReference>
<sequence>MVNTDFECPECSSAIEPEAVLVVLARTASADNVIEEREDVEMQCPHCRSGITLRAEEVVVKMAADNATLNVFRQVAEEGDNFVSNRSPNLTEAMERERESNQRKAELEDKLEEISDSL</sequence>
<feature type="compositionally biased region" description="Basic and acidic residues" evidence="1">
    <location>
        <begin position="93"/>
        <end position="108"/>
    </location>
</feature>
<gene>
    <name evidence="2" type="ORF">AUR65_011775</name>
</gene>
<organism evidence="2 3">
    <name type="scientific">Haloferax marisrubri</name>
    <dbReference type="NCBI Taxonomy" id="1544719"/>
    <lineage>
        <taxon>Archaea</taxon>
        <taxon>Methanobacteriati</taxon>
        <taxon>Methanobacteriota</taxon>
        <taxon>Stenosarchaea group</taxon>
        <taxon>Halobacteria</taxon>
        <taxon>Halobacteriales</taxon>
        <taxon>Haloferacaceae</taxon>
        <taxon>Haloferax</taxon>
    </lineage>
</organism>
<evidence type="ECO:0000313" key="3">
    <source>
        <dbReference type="Proteomes" id="UP000053621"/>
    </source>
</evidence>
<feature type="region of interest" description="Disordered" evidence="1">
    <location>
        <begin position="83"/>
        <end position="118"/>
    </location>
</feature>
<accession>A0A2P4NPN0</accession>
<comment type="caution">
    <text evidence="2">The sequence shown here is derived from an EMBL/GenBank/DDBJ whole genome shotgun (WGS) entry which is preliminary data.</text>
</comment>
<proteinExistence type="predicted"/>
<protein>
    <submittedName>
        <fullName evidence="2">Uncharacterized protein</fullName>
    </submittedName>
</protein>
<feature type="compositionally biased region" description="Acidic residues" evidence="1">
    <location>
        <begin position="109"/>
        <end position="118"/>
    </location>
</feature>
<evidence type="ECO:0000256" key="1">
    <source>
        <dbReference type="SAM" id="MobiDB-lite"/>
    </source>
</evidence>
<dbReference type="AlphaFoldDB" id="A0A2P4NPN0"/>
<name>A0A2P4NPN0_9EURY</name>
<evidence type="ECO:0000313" key="2">
    <source>
        <dbReference type="EMBL" id="POG55100.1"/>
    </source>
</evidence>
<dbReference type="RefSeq" id="WP_058567057.1">
    <property type="nucleotide sequence ID" value="NZ_LOPW02000016.1"/>
</dbReference>
<dbReference type="Proteomes" id="UP000053621">
    <property type="component" value="Unassembled WGS sequence"/>
</dbReference>